<dbReference type="Gene3D" id="3.90.76.10">
    <property type="entry name" value="Dipeptide-binding Protein, Domain 1"/>
    <property type="match status" value="1"/>
</dbReference>
<dbReference type="Proteomes" id="UP000262621">
    <property type="component" value="Unassembled WGS sequence"/>
</dbReference>
<comment type="similarity">
    <text evidence="1">Belongs to the bacterial solute-binding protein 5 family.</text>
</comment>
<dbReference type="Gene3D" id="3.40.190.10">
    <property type="entry name" value="Periplasmic binding protein-like II"/>
    <property type="match status" value="1"/>
</dbReference>
<name>A0A372FTG0_9ACTN</name>
<organism evidence="6 7">
    <name type="scientific">Micromonospora craniellae</name>
    <dbReference type="NCBI Taxonomy" id="2294034"/>
    <lineage>
        <taxon>Bacteria</taxon>
        <taxon>Bacillati</taxon>
        <taxon>Actinomycetota</taxon>
        <taxon>Actinomycetes</taxon>
        <taxon>Micromonosporales</taxon>
        <taxon>Micromonosporaceae</taxon>
        <taxon>Micromonospora</taxon>
    </lineage>
</organism>
<dbReference type="Gene3D" id="3.10.105.10">
    <property type="entry name" value="Dipeptide-binding Protein, Domain 3"/>
    <property type="match status" value="1"/>
</dbReference>
<reference evidence="6 7" key="1">
    <citation type="submission" date="2018-08" db="EMBL/GenBank/DDBJ databases">
        <title>Verrucosispora craniellae sp. nov., isolated from a marine sponge in the South China Sea.</title>
        <authorList>
            <person name="Li L."/>
            <person name="Lin H.W."/>
        </authorList>
    </citation>
    <scope>NUCLEOTIDE SEQUENCE [LARGE SCALE GENOMIC DNA]</scope>
    <source>
        <strain evidence="6 7">LHW63014</strain>
    </source>
</reference>
<evidence type="ECO:0000259" key="5">
    <source>
        <dbReference type="Pfam" id="PF00496"/>
    </source>
</evidence>
<dbReference type="InterPro" id="IPR000914">
    <property type="entry name" value="SBP_5_dom"/>
</dbReference>
<keyword evidence="2" id="KW-0813">Transport</keyword>
<evidence type="ECO:0000313" key="6">
    <source>
        <dbReference type="EMBL" id="RFS43810.1"/>
    </source>
</evidence>
<protein>
    <submittedName>
        <fullName evidence="6">ABC transporter substrate-binding protein</fullName>
    </submittedName>
</protein>
<dbReference type="EMBL" id="QVFU01000044">
    <property type="protein sequence ID" value="RFS43810.1"/>
    <property type="molecule type" value="Genomic_DNA"/>
</dbReference>
<dbReference type="PANTHER" id="PTHR30290">
    <property type="entry name" value="PERIPLASMIC BINDING COMPONENT OF ABC TRANSPORTER"/>
    <property type="match status" value="1"/>
</dbReference>
<keyword evidence="7" id="KW-1185">Reference proteome</keyword>
<proteinExistence type="inferred from homology"/>
<sequence>MEETMTWISRARRSLLAGLLAMTVVGAAAACGGGSGDGDQDQTLRVGVPIRMLSVDPHGTAISDRSTLTLALHLFDPLVASEGGEITGRLAESWENVNDTTTRFTLRQGVTFHDGSPLTSADVKASLDRLFAASTALAPLFATIDEVKIIDEQTVEILTSRATGSLLTNLSMAYIGSKAQIESGEIESRPVGTGAFKLEDFRSGERAHMVANESYWDGAPKYERLEFQEISEDAARLTALRTGEIDVTYSLPPDQLDQVRGFDEVTVESGPSATFYVIWLNNARKPLDDPKVRQALWHAVDFSSIQENLFGESAVLAKAPVPQPVFGAAQLPGYTYDPQRARQLLAEAGYPNGFSTSIQWSANCCANIRPLVQSILSAWKEVGVTVEMQEKEAGQWLDDLLALDWDMNIQDGVVVTQDAEFVLGRLYTCAAKRLGYCNEEYDRVIADASEELDPQERQRKLQRAQEILWADAPGAWPFELTASAAWRDRVSGFGPPPTNVPDFRGVSLN</sequence>
<feature type="chain" id="PRO_5038906943" evidence="4">
    <location>
        <begin position="31"/>
        <end position="509"/>
    </location>
</feature>
<feature type="signal peptide" evidence="4">
    <location>
        <begin position="1"/>
        <end position="30"/>
    </location>
</feature>
<dbReference type="Pfam" id="PF00496">
    <property type="entry name" value="SBP_bac_5"/>
    <property type="match status" value="1"/>
</dbReference>
<evidence type="ECO:0000256" key="4">
    <source>
        <dbReference type="SAM" id="SignalP"/>
    </source>
</evidence>
<dbReference type="PANTHER" id="PTHR30290:SF9">
    <property type="entry name" value="OLIGOPEPTIDE-BINDING PROTEIN APPA"/>
    <property type="match status" value="1"/>
</dbReference>
<dbReference type="CDD" id="cd00995">
    <property type="entry name" value="PBP2_NikA_DppA_OppA_like"/>
    <property type="match status" value="1"/>
</dbReference>
<dbReference type="GO" id="GO:1904680">
    <property type="term" value="F:peptide transmembrane transporter activity"/>
    <property type="evidence" value="ECO:0007669"/>
    <property type="project" value="TreeGrafter"/>
</dbReference>
<keyword evidence="3 4" id="KW-0732">Signal</keyword>
<dbReference type="AlphaFoldDB" id="A0A372FTG0"/>
<evidence type="ECO:0000256" key="3">
    <source>
        <dbReference type="ARBA" id="ARBA00022729"/>
    </source>
</evidence>
<evidence type="ECO:0000256" key="1">
    <source>
        <dbReference type="ARBA" id="ARBA00005695"/>
    </source>
</evidence>
<evidence type="ECO:0000313" key="7">
    <source>
        <dbReference type="Proteomes" id="UP000262621"/>
    </source>
</evidence>
<dbReference type="InterPro" id="IPR030678">
    <property type="entry name" value="Peptide/Ni-bd"/>
</dbReference>
<dbReference type="SUPFAM" id="SSF53850">
    <property type="entry name" value="Periplasmic binding protein-like II"/>
    <property type="match status" value="1"/>
</dbReference>
<gene>
    <name evidence="6" type="ORF">D0Q02_25740</name>
</gene>
<evidence type="ECO:0000256" key="2">
    <source>
        <dbReference type="ARBA" id="ARBA00022448"/>
    </source>
</evidence>
<dbReference type="GO" id="GO:0042597">
    <property type="term" value="C:periplasmic space"/>
    <property type="evidence" value="ECO:0007669"/>
    <property type="project" value="UniProtKB-ARBA"/>
</dbReference>
<comment type="caution">
    <text evidence="6">The sequence shown here is derived from an EMBL/GenBank/DDBJ whole genome shotgun (WGS) entry which is preliminary data.</text>
</comment>
<dbReference type="GO" id="GO:0043190">
    <property type="term" value="C:ATP-binding cassette (ABC) transporter complex"/>
    <property type="evidence" value="ECO:0007669"/>
    <property type="project" value="InterPro"/>
</dbReference>
<accession>A0A372FTG0</accession>
<feature type="domain" description="Solute-binding protein family 5" evidence="5">
    <location>
        <begin position="85"/>
        <end position="431"/>
    </location>
</feature>
<dbReference type="InterPro" id="IPR039424">
    <property type="entry name" value="SBP_5"/>
</dbReference>
<dbReference type="PIRSF" id="PIRSF002741">
    <property type="entry name" value="MppA"/>
    <property type="match status" value="1"/>
</dbReference>
<dbReference type="GO" id="GO:0015833">
    <property type="term" value="P:peptide transport"/>
    <property type="evidence" value="ECO:0007669"/>
    <property type="project" value="TreeGrafter"/>
</dbReference>